<dbReference type="EMBL" id="MK323043">
    <property type="protein sequence ID" value="QBK18167.1"/>
    <property type="molecule type" value="Genomic_DNA"/>
</dbReference>
<keyword evidence="1" id="KW-0614">Plasmid</keyword>
<reference evidence="1" key="1">
    <citation type="submission" date="2018-12" db="EMBL/GenBank/DDBJ databases">
        <authorList>
            <person name="Matos A.P."/>
            <person name="Cayo R."/>
            <person name="Almeida L.G.P."/>
            <person name="Streling A.P."/>
            <person name="Nodari C.S."/>
            <person name="Martins W.M.B.S."/>
            <person name="Narciso A.C."/>
            <person name="Silva R.M."/>
            <person name="Vasconcelos A.T.R."/>
            <person name="Gales A.C."/>
        </authorList>
    </citation>
    <scope>NUCLEOTIDE SEQUENCE</scope>
    <source>
        <strain evidence="1">Acb-45063</strain>
        <plasmid evidence="1">pAb45063_b</plasmid>
    </source>
</reference>
<accession>A0A5P1I6S7</accession>
<protein>
    <submittedName>
        <fullName evidence="1">Uncharacterized protein</fullName>
    </submittedName>
</protein>
<geneLocation type="plasmid" evidence="1">
    <name>pAb45063_b</name>
</geneLocation>
<evidence type="ECO:0000313" key="1">
    <source>
        <dbReference type="EMBL" id="QBK18167.1"/>
    </source>
</evidence>
<dbReference type="AlphaFoldDB" id="A0A5P1I6S7"/>
<name>A0A5P1I6S7_ACIBA</name>
<gene>
    <name evidence="1" type="ORF">ACB45063_01155</name>
</gene>
<sequence>MDWVFKALRLKQATFHWTQTHHSETITSIDSEFRLIKNLTMCIKHHDINSVSQAE</sequence>
<organism evidence="1">
    <name type="scientific">Acinetobacter baumannii</name>
    <dbReference type="NCBI Taxonomy" id="470"/>
    <lineage>
        <taxon>Bacteria</taxon>
        <taxon>Pseudomonadati</taxon>
        <taxon>Pseudomonadota</taxon>
        <taxon>Gammaproteobacteria</taxon>
        <taxon>Moraxellales</taxon>
        <taxon>Moraxellaceae</taxon>
        <taxon>Acinetobacter</taxon>
        <taxon>Acinetobacter calcoaceticus/baumannii complex</taxon>
    </lineage>
</organism>
<proteinExistence type="predicted"/>